<accession>A0A933L1I9</accession>
<organism evidence="5 6">
    <name type="scientific">Devosia nanyangense</name>
    <dbReference type="NCBI Taxonomy" id="1228055"/>
    <lineage>
        <taxon>Bacteria</taxon>
        <taxon>Pseudomonadati</taxon>
        <taxon>Pseudomonadota</taxon>
        <taxon>Alphaproteobacteria</taxon>
        <taxon>Hyphomicrobiales</taxon>
        <taxon>Devosiaceae</taxon>
        <taxon>Devosia</taxon>
    </lineage>
</organism>
<dbReference type="GO" id="GO:0003677">
    <property type="term" value="F:DNA binding"/>
    <property type="evidence" value="ECO:0007669"/>
    <property type="project" value="UniProtKB-KW"/>
</dbReference>
<evidence type="ECO:0000256" key="2">
    <source>
        <dbReference type="ARBA" id="ARBA00023125"/>
    </source>
</evidence>
<evidence type="ECO:0000313" key="6">
    <source>
        <dbReference type="Proteomes" id="UP000782610"/>
    </source>
</evidence>
<dbReference type="GO" id="GO:0003700">
    <property type="term" value="F:DNA-binding transcription factor activity"/>
    <property type="evidence" value="ECO:0007669"/>
    <property type="project" value="InterPro"/>
</dbReference>
<dbReference type="PANTHER" id="PTHR33164">
    <property type="entry name" value="TRANSCRIPTIONAL REGULATOR, MARR FAMILY"/>
    <property type="match status" value="1"/>
</dbReference>
<gene>
    <name evidence="5" type="ORF">HY834_06310</name>
</gene>
<dbReference type="SMART" id="SM00347">
    <property type="entry name" value="HTH_MARR"/>
    <property type="match status" value="1"/>
</dbReference>
<evidence type="ECO:0000313" key="5">
    <source>
        <dbReference type="EMBL" id="MBI4921345.1"/>
    </source>
</evidence>
<reference evidence="5" key="1">
    <citation type="submission" date="2020-07" db="EMBL/GenBank/DDBJ databases">
        <title>Huge and variable diversity of episymbiotic CPR bacteria and DPANN archaea in groundwater ecosystems.</title>
        <authorList>
            <person name="He C.Y."/>
            <person name="Keren R."/>
            <person name="Whittaker M."/>
            <person name="Farag I.F."/>
            <person name="Doudna J."/>
            <person name="Cate J.H.D."/>
            <person name="Banfield J.F."/>
        </authorList>
    </citation>
    <scope>NUCLEOTIDE SEQUENCE</scope>
    <source>
        <strain evidence="5">NC_groundwater_1586_Pr3_B-0.1um_66_15</strain>
    </source>
</reference>
<keyword evidence="3" id="KW-0804">Transcription</keyword>
<evidence type="ECO:0000256" key="3">
    <source>
        <dbReference type="ARBA" id="ARBA00023163"/>
    </source>
</evidence>
<evidence type="ECO:0000259" key="4">
    <source>
        <dbReference type="PROSITE" id="PS50995"/>
    </source>
</evidence>
<keyword evidence="2" id="KW-0238">DNA-binding</keyword>
<dbReference type="InterPro" id="IPR036388">
    <property type="entry name" value="WH-like_DNA-bd_sf"/>
</dbReference>
<dbReference type="InterPro" id="IPR023187">
    <property type="entry name" value="Tscrpt_reg_MarR-type_CS"/>
</dbReference>
<dbReference type="InterPro" id="IPR039422">
    <property type="entry name" value="MarR/SlyA-like"/>
</dbReference>
<dbReference type="PROSITE" id="PS01117">
    <property type="entry name" value="HTH_MARR_1"/>
    <property type="match status" value="1"/>
</dbReference>
<dbReference type="EMBL" id="JACRAF010000019">
    <property type="protein sequence ID" value="MBI4921345.1"/>
    <property type="molecule type" value="Genomic_DNA"/>
</dbReference>
<name>A0A933L1I9_9HYPH</name>
<dbReference type="Proteomes" id="UP000782610">
    <property type="component" value="Unassembled WGS sequence"/>
</dbReference>
<feature type="domain" description="HTH marR-type" evidence="4">
    <location>
        <begin position="1"/>
        <end position="136"/>
    </location>
</feature>
<proteinExistence type="predicted"/>
<dbReference type="GO" id="GO:0006950">
    <property type="term" value="P:response to stress"/>
    <property type="evidence" value="ECO:0007669"/>
    <property type="project" value="TreeGrafter"/>
</dbReference>
<dbReference type="PRINTS" id="PR00598">
    <property type="entry name" value="HTHMARR"/>
</dbReference>
<evidence type="ECO:0000256" key="1">
    <source>
        <dbReference type="ARBA" id="ARBA00023015"/>
    </source>
</evidence>
<comment type="caution">
    <text evidence="5">The sequence shown here is derived from an EMBL/GenBank/DDBJ whole genome shotgun (WGS) entry which is preliminary data.</text>
</comment>
<protein>
    <submittedName>
        <fullName evidence="5">MarR family transcriptional regulator</fullName>
    </submittedName>
</protein>
<dbReference type="InterPro" id="IPR000835">
    <property type="entry name" value="HTH_MarR-typ"/>
</dbReference>
<dbReference type="AlphaFoldDB" id="A0A933L1I9"/>
<keyword evidence="1" id="KW-0805">Transcription regulation</keyword>
<dbReference type="PROSITE" id="PS50995">
    <property type="entry name" value="HTH_MARR_2"/>
    <property type="match status" value="1"/>
</dbReference>
<dbReference type="Pfam" id="PF12802">
    <property type="entry name" value="MarR_2"/>
    <property type="match status" value="1"/>
</dbReference>
<dbReference type="PANTHER" id="PTHR33164:SF43">
    <property type="entry name" value="HTH-TYPE TRANSCRIPTIONAL REPRESSOR YETL"/>
    <property type="match status" value="1"/>
</dbReference>
<dbReference type="InterPro" id="IPR036390">
    <property type="entry name" value="WH_DNA-bd_sf"/>
</dbReference>
<dbReference type="SUPFAM" id="SSF46785">
    <property type="entry name" value="Winged helix' DNA-binding domain"/>
    <property type="match status" value="1"/>
</dbReference>
<dbReference type="Gene3D" id="1.10.10.10">
    <property type="entry name" value="Winged helix-like DNA-binding domain superfamily/Winged helix DNA-binding domain"/>
    <property type="match status" value="1"/>
</dbReference>
<sequence>MIYRREQSAGYLVNWAGRLFASAIERRLTGGNAGPMPVFFALIDGGTLPQKELARLAAVEQPTMANTLNRMERDELVVRRSDPEDGRSVLFTLTKLGRQRAAQAMAAAIEVNAMALSPLTPAEREAFLDMLRRVIAMLDADGT</sequence>